<feature type="chain" id="PRO_5015517743" evidence="1">
    <location>
        <begin position="22"/>
        <end position="191"/>
    </location>
</feature>
<organism evidence="3 4">
    <name type="scientific">Chromatium okenii</name>
    <dbReference type="NCBI Taxonomy" id="61644"/>
    <lineage>
        <taxon>Bacteria</taxon>
        <taxon>Pseudomonadati</taxon>
        <taxon>Pseudomonadota</taxon>
        <taxon>Gammaproteobacteria</taxon>
        <taxon>Chromatiales</taxon>
        <taxon>Chromatiaceae</taxon>
        <taxon>Chromatium</taxon>
    </lineage>
</organism>
<protein>
    <submittedName>
        <fullName evidence="3">Glutamate synthase</fullName>
    </submittedName>
</protein>
<dbReference type="OrthoDB" id="9797588at2"/>
<dbReference type="AlphaFoldDB" id="A0A2S7XUS5"/>
<accession>A0A2S7XUS5</accession>
<dbReference type="InterPro" id="IPR021796">
    <property type="entry name" value="Tll0287-like_dom"/>
</dbReference>
<gene>
    <name evidence="3" type="ORF">CXB77_01010</name>
</gene>
<dbReference type="EMBL" id="PPGH01000010">
    <property type="protein sequence ID" value="PQJ97497.1"/>
    <property type="molecule type" value="Genomic_DNA"/>
</dbReference>
<comment type="caution">
    <text evidence="3">The sequence shown here is derived from an EMBL/GenBank/DDBJ whole genome shotgun (WGS) entry which is preliminary data.</text>
</comment>
<proteinExistence type="predicted"/>
<evidence type="ECO:0000313" key="3">
    <source>
        <dbReference type="EMBL" id="PQJ97497.1"/>
    </source>
</evidence>
<keyword evidence="4" id="KW-1185">Reference proteome</keyword>
<name>A0A2S7XUS5_9GAMM</name>
<feature type="signal peptide" evidence="1">
    <location>
        <begin position="1"/>
        <end position="21"/>
    </location>
</feature>
<feature type="domain" description="Tll0287-like" evidence="2">
    <location>
        <begin position="31"/>
        <end position="190"/>
    </location>
</feature>
<evidence type="ECO:0000313" key="4">
    <source>
        <dbReference type="Proteomes" id="UP000239936"/>
    </source>
</evidence>
<sequence>MKNLIRLTAVSAVLSAGLAWADEVPTNPNVNEAKEVIKTFSMQLKGELKHALEEGGPLKAIAVCKERAPAIATEVGAKMGWQIGRTTLKPRNAELNTPDAWEQKVLEDFAKRKAAGEDVQTIAFGEVVETEAGKTFRFMKAIPTVELCLACHGTQVAPEVAKAIDESYPQDQARGYSEGDLRGAFSVSKPL</sequence>
<evidence type="ECO:0000259" key="2">
    <source>
        <dbReference type="Pfam" id="PF11845"/>
    </source>
</evidence>
<dbReference type="Proteomes" id="UP000239936">
    <property type="component" value="Unassembled WGS sequence"/>
</dbReference>
<keyword evidence="1" id="KW-0732">Signal</keyword>
<dbReference type="Pfam" id="PF11845">
    <property type="entry name" value="Tll0287-like"/>
    <property type="match status" value="1"/>
</dbReference>
<reference evidence="3 4" key="1">
    <citation type="submission" date="2018-01" db="EMBL/GenBank/DDBJ databases">
        <title>The complete genome sequence of Chromatium okenii LaCa, a purple sulfur bacterium with a turbulent life.</title>
        <authorList>
            <person name="Luedin S.M."/>
            <person name="Liechti N."/>
            <person name="Storelli N."/>
            <person name="Danza F."/>
            <person name="Wittwer M."/>
            <person name="Pothier J.F."/>
            <person name="Tonolla M.A."/>
        </authorList>
    </citation>
    <scope>NUCLEOTIDE SEQUENCE [LARGE SCALE GENOMIC DNA]</scope>
    <source>
        <strain evidence="3 4">LaCa</strain>
    </source>
</reference>
<dbReference type="RefSeq" id="WP_105072456.1">
    <property type="nucleotide sequence ID" value="NZ_PPGH01000010.1"/>
</dbReference>
<evidence type="ECO:0000256" key="1">
    <source>
        <dbReference type="SAM" id="SignalP"/>
    </source>
</evidence>